<dbReference type="InterPro" id="IPR001031">
    <property type="entry name" value="Thioesterase"/>
</dbReference>
<dbReference type="Proteomes" id="UP000198415">
    <property type="component" value="Unassembled WGS sequence"/>
</dbReference>
<dbReference type="RefSeq" id="WP_179277491.1">
    <property type="nucleotide sequence ID" value="NZ_BOMU01000112.1"/>
</dbReference>
<proteinExistence type="inferred from homology"/>
<accession>A0A239IMY9</accession>
<dbReference type="Pfam" id="PF00975">
    <property type="entry name" value="Thioesterase"/>
    <property type="match status" value="1"/>
</dbReference>
<evidence type="ECO:0000259" key="2">
    <source>
        <dbReference type="Pfam" id="PF00975"/>
    </source>
</evidence>
<sequence length="193" mass="20999">MNQTQPNDVELLRVTTADHRSPFRLICFPSTRDSPAGYLALADLLLPTVEVLAVRYQEAAPSSAWTLNAEELASRCFEALSGWTDRPIALLGHRTGAYLAFQVAGRLERETGVRVAALFVMERNAPPATAGDPPLRGRIVAVAAGREAAGSGWPAYTTSGCVEEYLPPRTDHRRFGMSLANLIHDELLGFHGE</sequence>
<name>A0A239IMY9_9ACTN</name>
<dbReference type="SUPFAM" id="SSF53474">
    <property type="entry name" value="alpha/beta-Hydrolases"/>
    <property type="match status" value="1"/>
</dbReference>
<dbReference type="InterPro" id="IPR029058">
    <property type="entry name" value="AB_hydrolase_fold"/>
</dbReference>
<evidence type="ECO:0000313" key="4">
    <source>
        <dbReference type="Proteomes" id="UP000198415"/>
    </source>
</evidence>
<gene>
    <name evidence="3" type="ORF">SAMN06264365_12953</name>
</gene>
<comment type="similarity">
    <text evidence="1">Belongs to the thioesterase family.</text>
</comment>
<dbReference type="EMBL" id="FZNR01000029">
    <property type="protein sequence ID" value="SNS93774.1"/>
    <property type="molecule type" value="Genomic_DNA"/>
</dbReference>
<evidence type="ECO:0000313" key="3">
    <source>
        <dbReference type="EMBL" id="SNS93774.1"/>
    </source>
</evidence>
<dbReference type="GO" id="GO:0008610">
    <property type="term" value="P:lipid biosynthetic process"/>
    <property type="evidence" value="ECO:0007669"/>
    <property type="project" value="TreeGrafter"/>
</dbReference>
<dbReference type="PANTHER" id="PTHR11487:SF0">
    <property type="entry name" value="S-ACYL FATTY ACID SYNTHASE THIOESTERASE, MEDIUM CHAIN"/>
    <property type="match status" value="1"/>
</dbReference>
<dbReference type="Gene3D" id="3.40.50.1820">
    <property type="entry name" value="alpha/beta hydrolase"/>
    <property type="match status" value="1"/>
</dbReference>
<dbReference type="PANTHER" id="PTHR11487">
    <property type="entry name" value="THIOESTERASE"/>
    <property type="match status" value="1"/>
</dbReference>
<protein>
    <submittedName>
        <fullName evidence="3">Thioesterase domain-containing protein</fullName>
    </submittedName>
</protein>
<dbReference type="AlphaFoldDB" id="A0A239IMY9"/>
<reference evidence="3 4" key="1">
    <citation type="submission" date="2017-06" db="EMBL/GenBank/DDBJ databases">
        <authorList>
            <person name="Kim H.J."/>
            <person name="Triplett B.A."/>
        </authorList>
    </citation>
    <scope>NUCLEOTIDE SEQUENCE [LARGE SCALE GENOMIC DNA]</scope>
    <source>
        <strain evidence="3 4">DSM 43151</strain>
    </source>
</reference>
<organism evidence="3 4">
    <name type="scientific">Actinoplanes regularis</name>
    <dbReference type="NCBI Taxonomy" id="52697"/>
    <lineage>
        <taxon>Bacteria</taxon>
        <taxon>Bacillati</taxon>
        <taxon>Actinomycetota</taxon>
        <taxon>Actinomycetes</taxon>
        <taxon>Micromonosporales</taxon>
        <taxon>Micromonosporaceae</taxon>
        <taxon>Actinoplanes</taxon>
    </lineage>
</organism>
<keyword evidence="4" id="KW-1185">Reference proteome</keyword>
<dbReference type="InterPro" id="IPR012223">
    <property type="entry name" value="TEII"/>
</dbReference>
<evidence type="ECO:0000256" key="1">
    <source>
        <dbReference type="ARBA" id="ARBA00007169"/>
    </source>
</evidence>
<feature type="domain" description="Thioesterase" evidence="2">
    <location>
        <begin position="24"/>
        <end position="126"/>
    </location>
</feature>